<keyword evidence="11" id="KW-1185">Reference proteome</keyword>
<reference evidence="11" key="1">
    <citation type="journal article" date="2019" name="Int. J. Syst. Evol. Microbiol.">
        <title>The Global Catalogue of Microorganisms (GCM) 10K type strain sequencing project: providing services to taxonomists for standard genome sequencing and annotation.</title>
        <authorList>
            <consortium name="The Broad Institute Genomics Platform"/>
            <consortium name="The Broad Institute Genome Sequencing Center for Infectious Disease"/>
            <person name="Wu L."/>
            <person name="Ma J."/>
        </authorList>
    </citation>
    <scope>NUCLEOTIDE SEQUENCE [LARGE SCALE GENOMIC DNA]</scope>
    <source>
        <strain evidence="11">NCAIM B.02333</strain>
    </source>
</reference>
<comment type="caution">
    <text evidence="10">The sequence shown here is derived from an EMBL/GenBank/DDBJ whole genome shotgun (WGS) entry which is preliminary data.</text>
</comment>
<dbReference type="EMBL" id="JBHRWW010000004">
    <property type="protein sequence ID" value="MFC3688359.1"/>
    <property type="molecule type" value="Genomic_DNA"/>
</dbReference>
<feature type="transmembrane region" description="Helical" evidence="7">
    <location>
        <begin position="76"/>
        <end position="95"/>
    </location>
</feature>
<accession>A0ABV7WEV1</accession>
<dbReference type="Proteomes" id="UP001595685">
    <property type="component" value="Unassembled WGS sequence"/>
</dbReference>
<dbReference type="Pfam" id="PF16491">
    <property type="entry name" value="Peptidase_M48_N"/>
    <property type="match status" value="1"/>
</dbReference>
<sequence>MSATARSEPAGPAAAPSSALPPVLVGVALVVVALAADLTWLLVPWTAAPAAPVDPTAGLPADAVAQAEQVASSLRLPSLLSTLAGLVAAAAVVLTPPGRRLLALARRVPGGLVPQVAAQVLAVLVVVLLVRWPFGVWSETVRRDVGLSVQSWGRFARDRLVSAGLDAVVLVPAVLAVVVLARALPRWWPAAAAAGGAVLVVVLSLLYPLLVEPALADLAPLEDGPVRTEVERLAQEAGAPVDDVLVADTSTRSTTVNAYVSGLGPTRRMVLQDTLLSTMTAEQVLAVVAHETAHAAAGDVLRGTAVGAAGTAAAVLVLGCAAVAATGTGRAGRRRPVGRAAAAGGVLLALLLVEQVSVPAQALVSRQVERAADARALGLTGEPDAYADAFRVLVLTNRADPSPPGWVQWWFGSHPTGAERVAAAERAADG</sequence>
<evidence type="ECO:0000259" key="9">
    <source>
        <dbReference type="Pfam" id="PF16491"/>
    </source>
</evidence>
<keyword evidence="7" id="KW-1133">Transmembrane helix</keyword>
<evidence type="ECO:0000256" key="6">
    <source>
        <dbReference type="RuleBase" id="RU003983"/>
    </source>
</evidence>
<dbReference type="PANTHER" id="PTHR10120">
    <property type="entry name" value="CAAX PRENYL PROTEASE 1"/>
    <property type="match status" value="1"/>
</dbReference>
<evidence type="ECO:0000313" key="11">
    <source>
        <dbReference type="Proteomes" id="UP001595685"/>
    </source>
</evidence>
<name>A0ABV7WEV1_9MICO</name>
<evidence type="ECO:0000256" key="1">
    <source>
        <dbReference type="ARBA" id="ARBA00022670"/>
    </source>
</evidence>
<organism evidence="10 11">
    <name type="scientific">Aquipuribacter hungaricus</name>
    <dbReference type="NCBI Taxonomy" id="545624"/>
    <lineage>
        <taxon>Bacteria</taxon>
        <taxon>Bacillati</taxon>
        <taxon>Actinomycetota</taxon>
        <taxon>Actinomycetes</taxon>
        <taxon>Micrococcales</taxon>
        <taxon>Intrasporangiaceae</taxon>
        <taxon>Aquipuribacter</taxon>
    </lineage>
</organism>
<dbReference type="Pfam" id="PF01435">
    <property type="entry name" value="Peptidase_M48"/>
    <property type="match status" value="1"/>
</dbReference>
<dbReference type="Gene3D" id="3.30.2010.10">
    <property type="entry name" value="Metalloproteases ('zincins'), catalytic domain"/>
    <property type="match status" value="1"/>
</dbReference>
<evidence type="ECO:0000256" key="3">
    <source>
        <dbReference type="ARBA" id="ARBA00022801"/>
    </source>
</evidence>
<dbReference type="RefSeq" id="WP_376984127.1">
    <property type="nucleotide sequence ID" value="NZ_JBHRWW010000004.1"/>
</dbReference>
<keyword evidence="7" id="KW-0812">Transmembrane</keyword>
<proteinExistence type="inferred from homology"/>
<feature type="transmembrane region" description="Helical" evidence="7">
    <location>
        <begin position="20"/>
        <end position="43"/>
    </location>
</feature>
<keyword evidence="3 6" id="KW-0378">Hydrolase</keyword>
<evidence type="ECO:0000256" key="2">
    <source>
        <dbReference type="ARBA" id="ARBA00022723"/>
    </source>
</evidence>
<dbReference type="InterPro" id="IPR001915">
    <property type="entry name" value="Peptidase_M48"/>
</dbReference>
<feature type="domain" description="Peptidase M48" evidence="8">
    <location>
        <begin position="221"/>
        <end position="426"/>
    </location>
</feature>
<feature type="domain" description="CAAX prenyl protease 1 N-terminal" evidence="9">
    <location>
        <begin position="79"/>
        <end position="214"/>
    </location>
</feature>
<evidence type="ECO:0000259" key="8">
    <source>
        <dbReference type="Pfam" id="PF01435"/>
    </source>
</evidence>
<dbReference type="InterPro" id="IPR032456">
    <property type="entry name" value="Peptidase_M48_N"/>
</dbReference>
<keyword evidence="7" id="KW-0472">Membrane</keyword>
<gene>
    <name evidence="10" type="ORF">ACFOLH_08395</name>
</gene>
<keyword evidence="4 6" id="KW-0862">Zinc</keyword>
<evidence type="ECO:0000256" key="7">
    <source>
        <dbReference type="SAM" id="Phobius"/>
    </source>
</evidence>
<dbReference type="GO" id="GO:0008237">
    <property type="term" value="F:metallopeptidase activity"/>
    <property type="evidence" value="ECO:0007669"/>
    <property type="project" value="UniProtKB-KW"/>
</dbReference>
<feature type="transmembrane region" description="Helical" evidence="7">
    <location>
        <begin position="187"/>
        <end position="210"/>
    </location>
</feature>
<feature type="transmembrane region" description="Helical" evidence="7">
    <location>
        <begin position="305"/>
        <end position="325"/>
    </location>
</feature>
<evidence type="ECO:0000256" key="4">
    <source>
        <dbReference type="ARBA" id="ARBA00022833"/>
    </source>
</evidence>
<keyword evidence="5 6" id="KW-0482">Metalloprotease</keyword>
<keyword evidence="1 6" id="KW-0645">Protease</keyword>
<dbReference type="EC" id="3.4.24.-" evidence="10"/>
<feature type="transmembrane region" description="Helical" evidence="7">
    <location>
        <begin position="116"/>
        <end position="134"/>
    </location>
</feature>
<evidence type="ECO:0000256" key="5">
    <source>
        <dbReference type="ARBA" id="ARBA00023049"/>
    </source>
</evidence>
<comment type="cofactor">
    <cofactor evidence="6">
        <name>Zn(2+)</name>
        <dbReference type="ChEBI" id="CHEBI:29105"/>
    </cofactor>
    <text evidence="6">Binds 1 zinc ion per subunit.</text>
</comment>
<feature type="transmembrane region" description="Helical" evidence="7">
    <location>
        <begin position="160"/>
        <end position="180"/>
    </location>
</feature>
<evidence type="ECO:0000313" key="10">
    <source>
        <dbReference type="EMBL" id="MFC3688359.1"/>
    </source>
</evidence>
<protein>
    <submittedName>
        <fullName evidence="10">M48 family metalloprotease</fullName>
        <ecNumber evidence="10">3.4.24.-</ecNumber>
    </submittedName>
</protein>
<keyword evidence="2" id="KW-0479">Metal-binding</keyword>
<comment type="similarity">
    <text evidence="6">Belongs to the peptidase M48 family.</text>
</comment>